<reference evidence="2 3" key="1">
    <citation type="journal article" date="2015" name="Fungal Genet. Biol.">
        <title>Evolution of novel wood decay mechanisms in Agaricales revealed by the genome sequences of Fistulina hepatica and Cylindrobasidium torrendii.</title>
        <authorList>
            <person name="Floudas D."/>
            <person name="Held B.W."/>
            <person name="Riley R."/>
            <person name="Nagy L.G."/>
            <person name="Koehler G."/>
            <person name="Ransdell A.S."/>
            <person name="Younus H."/>
            <person name="Chow J."/>
            <person name="Chiniquy J."/>
            <person name="Lipzen A."/>
            <person name="Tritt A."/>
            <person name="Sun H."/>
            <person name="Haridas S."/>
            <person name="LaButti K."/>
            <person name="Ohm R.A."/>
            <person name="Kues U."/>
            <person name="Blanchette R.A."/>
            <person name="Grigoriev I.V."/>
            <person name="Minto R.E."/>
            <person name="Hibbett D.S."/>
        </authorList>
    </citation>
    <scope>NUCLEOTIDE SEQUENCE [LARGE SCALE GENOMIC DNA]</scope>
    <source>
        <strain evidence="2 3">FP15055 ss-10</strain>
    </source>
</reference>
<name>A0A0D7B5K7_9AGAR</name>
<evidence type="ECO:0000313" key="2">
    <source>
        <dbReference type="EMBL" id="KIY65772.1"/>
    </source>
</evidence>
<protein>
    <recommendedName>
        <fullName evidence="4">C2H2-type domain-containing protein</fullName>
    </recommendedName>
</protein>
<dbReference type="EMBL" id="KN880577">
    <property type="protein sequence ID" value="KIY65772.1"/>
    <property type="molecule type" value="Genomic_DNA"/>
</dbReference>
<keyword evidence="3" id="KW-1185">Reference proteome</keyword>
<accession>A0A0D7B5K7</accession>
<evidence type="ECO:0000256" key="1">
    <source>
        <dbReference type="SAM" id="MobiDB-lite"/>
    </source>
</evidence>
<sequence>MLLIDIYATSSSAPPRTPNTVMSTTSLYACFNPACDKVFTVHGHLLSHCRQATTCSWWLEHAKEVRAGKQREGPVIVPGSIHDMTAAHFAADEEDEDDAMDQQQTPVSTSFQGQDVPMDEPAASSSAGDQDVSMEPPADDDEEAEDAARERLLADWIDKQAENDELFNIAQPDLAIGQPGPGPTTLHARLGRMVGARARFFEGEGDEDGGRPDDIIEEHPTAGAVLSMSPQLYEHWDALFGTDRLPQKQQEGSSGAPDLERRLYHPFASQIDWEVAHWMVSEGIGHGSFNRLLKIKGVRECLGLSYKNTAGLHERVDAIPRRAGKWYDKHISFPDRPDEIFVLRHRDIIECIRSLWGDPELSEHIVYKPKKIFQQDPDGNDNKGSRLYNEMWTGEWWWFIQDRLPAGHTLAPIILATDKTQLTQFSGSKQAYPIYLTLGNIPSSLRRKPSQQACILVGYLPIEKVGKTGLTQLNAASRPSRVFHAAMRHLLEPLIDAGKKGIEMTGGDGSVRLVHPILAAYVSDYPEQCLVTCSKSGTCPKCQCGANNLDSNQTFPVRTQKTTLDAMADAKASSSSQQSYYDACMARDINGYVTQPFWEDLPFTDIHLAETPDILHQVYQGVVAHLVDWCQVLATEKELDRRIRRLPPALGLRHFKNGLAGISQLSGSERKDIGKILLGCIVNLLPTAAVTAVRAILDFIYLAQYTTHDDATLSYMEDALNLWDKNKDIFIRTGIRDDLNIPKFHSLRHYMRSIRLFGVTNNFNTELFERLHIEFAKKGWRASNHRDEFPQMTQWVTRQENIHSFK</sequence>
<organism evidence="2 3">
    <name type="scientific">Cylindrobasidium torrendii FP15055 ss-10</name>
    <dbReference type="NCBI Taxonomy" id="1314674"/>
    <lineage>
        <taxon>Eukaryota</taxon>
        <taxon>Fungi</taxon>
        <taxon>Dikarya</taxon>
        <taxon>Basidiomycota</taxon>
        <taxon>Agaricomycotina</taxon>
        <taxon>Agaricomycetes</taxon>
        <taxon>Agaricomycetidae</taxon>
        <taxon>Agaricales</taxon>
        <taxon>Marasmiineae</taxon>
        <taxon>Physalacriaceae</taxon>
        <taxon>Cylindrobasidium</taxon>
    </lineage>
</organism>
<proteinExistence type="predicted"/>
<gene>
    <name evidence="2" type="ORF">CYLTODRAFT_52648</name>
</gene>
<dbReference type="STRING" id="1314674.A0A0D7B5K7"/>
<dbReference type="OrthoDB" id="2576233at2759"/>
<evidence type="ECO:0000313" key="3">
    <source>
        <dbReference type="Proteomes" id="UP000054007"/>
    </source>
</evidence>
<dbReference type="AlphaFoldDB" id="A0A0D7B5K7"/>
<dbReference type="Proteomes" id="UP000054007">
    <property type="component" value="Unassembled WGS sequence"/>
</dbReference>
<dbReference type="InterPro" id="IPR041078">
    <property type="entry name" value="Plavaka"/>
</dbReference>
<feature type="region of interest" description="Disordered" evidence="1">
    <location>
        <begin position="92"/>
        <end position="147"/>
    </location>
</feature>
<dbReference type="Pfam" id="PF18759">
    <property type="entry name" value="Plavaka"/>
    <property type="match status" value="1"/>
</dbReference>
<evidence type="ECO:0008006" key="4">
    <source>
        <dbReference type="Google" id="ProtNLM"/>
    </source>
</evidence>